<organism evidence="4 6">
    <name type="scientific">Cellulomonas hominis</name>
    <dbReference type="NCBI Taxonomy" id="156981"/>
    <lineage>
        <taxon>Bacteria</taxon>
        <taxon>Bacillati</taxon>
        <taxon>Actinomycetota</taxon>
        <taxon>Actinomycetes</taxon>
        <taxon>Micrococcales</taxon>
        <taxon>Cellulomonadaceae</taxon>
        <taxon>Cellulomonas</taxon>
    </lineage>
</organism>
<dbReference type="EMBL" id="JACHDN010000001">
    <property type="protein sequence ID" value="MBB5472108.1"/>
    <property type="molecule type" value="Genomic_DNA"/>
</dbReference>
<dbReference type="InterPro" id="IPR011234">
    <property type="entry name" value="Fumarylacetoacetase-like_C"/>
</dbReference>
<dbReference type="PANTHER" id="PTHR42796:SF4">
    <property type="entry name" value="FUMARYLACETOACETATE HYDROLASE DOMAIN-CONTAINING PROTEIN 2A"/>
    <property type="match status" value="1"/>
</dbReference>
<name>A0A511FE66_9CELL</name>
<protein>
    <submittedName>
        <fullName evidence="4">5-carboxymethyl-2-hydroxymuconate isomerase</fullName>
    </submittedName>
    <submittedName>
        <fullName evidence="5">Acylpyruvate hydrolase</fullName>
        <ecNumber evidence="5">3.7.1.5</ecNumber>
    </submittedName>
</protein>
<dbReference type="RefSeq" id="WP_146838647.1">
    <property type="nucleotide sequence ID" value="NZ_BJVQ01000039.1"/>
</dbReference>
<accession>A0A511FE66</accession>
<evidence type="ECO:0000313" key="6">
    <source>
        <dbReference type="Proteomes" id="UP000321723"/>
    </source>
</evidence>
<keyword evidence="4" id="KW-0413">Isomerase</keyword>
<dbReference type="Gene3D" id="3.90.850.10">
    <property type="entry name" value="Fumarylacetoacetase-like, C-terminal domain"/>
    <property type="match status" value="1"/>
</dbReference>
<dbReference type="GO" id="GO:0046872">
    <property type="term" value="F:metal ion binding"/>
    <property type="evidence" value="ECO:0007669"/>
    <property type="project" value="UniProtKB-KW"/>
</dbReference>
<evidence type="ECO:0000313" key="5">
    <source>
        <dbReference type="EMBL" id="MBB5472108.1"/>
    </source>
</evidence>
<reference evidence="4 6" key="1">
    <citation type="submission" date="2019-07" db="EMBL/GenBank/DDBJ databases">
        <title>Whole genome shotgun sequence of Cellulomonas hominis NBRC 16055.</title>
        <authorList>
            <person name="Hosoyama A."/>
            <person name="Uohara A."/>
            <person name="Ohji S."/>
            <person name="Ichikawa N."/>
        </authorList>
    </citation>
    <scope>NUCLEOTIDE SEQUENCE [LARGE SCALE GENOMIC DNA]</scope>
    <source>
        <strain evidence="4 6">NBRC 16055</strain>
    </source>
</reference>
<dbReference type="GO" id="GO:0019752">
    <property type="term" value="P:carboxylic acid metabolic process"/>
    <property type="evidence" value="ECO:0007669"/>
    <property type="project" value="UniProtKB-ARBA"/>
</dbReference>
<gene>
    <name evidence="4" type="ORF">CHO01_26190</name>
    <name evidence="5" type="ORF">HNR08_000844</name>
</gene>
<evidence type="ECO:0000256" key="1">
    <source>
        <dbReference type="ARBA" id="ARBA00010211"/>
    </source>
</evidence>
<dbReference type="EMBL" id="BJVQ01000039">
    <property type="protein sequence ID" value="GEL47503.1"/>
    <property type="molecule type" value="Genomic_DNA"/>
</dbReference>
<dbReference type="OrthoDB" id="9805307at2"/>
<dbReference type="Pfam" id="PF01557">
    <property type="entry name" value="FAA_hydrolase"/>
    <property type="match status" value="1"/>
</dbReference>
<keyword evidence="5" id="KW-0670">Pyruvate</keyword>
<reference evidence="5 7" key="2">
    <citation type="submission" date="2020-08" db="EMBL/GenBank/DDBJ databases">
        <title>Sequencing the genomes of 1000 actinobacteria strains.</title>
        <authorList>
            <person name="Klenk H.-P."/>
        </authorList>
    </citation>
    <scope>NUCLEOTIDE SEQUENCE [LARGE SCALE GENOMIC DNA]</scope>
    <source>
        <strain evidence="5 7">DSM 9581</strain>
    </source>
</reference>
<dbReference type="InterPro" id="IPR051121">
    <property type="entry name" value="FAH"/>
</dbReference>
<dbReference type="FunFam" id="3.90.850.10:FF:000002">
    <property type="entry name" value="2-hydroxyhepta-2,4-diene-1,7-dioate isomerase"/>
    <property type="match status" value="1"/>
</dbReference>
<dbReference type="Proteomes" id="UP000321723">
    <property type="component" value="Unassembled WGS sequence"/>
</dbReference>
<feature type="domain" description="Fumarylacetoacetase-like C-terminal" evidence="3">
    <location>
        <begin position="80"/>
        <end position="282"/>
    </location>
</feature>
<dbReference type="GO" id="GO:0016853">
    <property type="term" value="F:isomerase activity"/>
    <property type="evidence" value="ECO:0007669"/>
    <property type="project" value="UniProtKB-KW"/>
</dbReference>
<evidence type="ECO:0000313" key="7">
    <source>
        <dbReference type="Proteomes" id="UP000564629"/>
    </source>
</evidence>
<sequence>MRLVRFATGARTGVGALVPGGVLDLAAAVPAAPDSVVGVLGAAGPVRDAVARAVGAPDPAHVLPLDAVRLLAPVPRPGAIWCVGYNYRGHTAQDDPAHPDVFTKPASAVAGPQDPVVLPPASAEVDYEAELAVVIGRRAHRVPEAEALDHVGGYTVLDDVSARDWQRHGSQWALGKAFRTFAPLGPAVVTPDEIPDLADLTVEARVNGEVTLRGSTRDMVFPVARIVSYLSQVVVLEPGDVIATGTPQKLAHVLDRGPRWLRPGDVVEVTVSHVGTLRSVVVAPEQGGTPCP</sequence>
<dbReference type="Proteomes" id="UP000564629">
    <property type="component" value="Unassembled WGS sequence"/>
</dbReference>
<dbReference type="AlphaFoldDB" id="A0A511FE66"/>
<evidence type="ECO:0000313" key="4">
    <source>
        <dbReference type="EMBL" id="GEL47503.1"/>
    </source>
</evidence>
<dbReference type="SUPFAM" id="SSF56529">
    <property type="entry name" value="FAH"/>
    <property type="match status" value="1"/>
</dbReference>
<keyword evidence="5" id="KW-0378">Hydrolase</keyword>
<keyword evidence="2" id="KW-0479">Metal-binding</keyword>
<evidence type="ECO:0000256" key="2">
    <source>
        <dbReference type="ARBA" id="ARBA00022723"/>
    </source>
</evidence>
<dbReference type="PANTHER" id="PTHR42796">
    <property type="entry name" value="FUMARYLACETOACETATE HYDROLASE DOMAIN-CONTAINING PROTEIN 2A-RELATED"/>
    <property type="match status" value="1"/>
</dbReference>
<keyword evidence="6" id="KW-1185">Reference proteome</keyword>
<dbReference type="InterPro" id="IPR036663">
    <property type="entry name" value="Fumarylacetoacetase_C_sf"/>
</dbReference>
<evidence type="ECO:0000259" key="3">
    <source>
        <dbReference type="Pfam" id="PF01557"/>
    </source>
</evidence>
<comment type="similarity">
    <text evidence="1">Belongs to the FAH family.</text>
</comment>
<dbReference type="GO" id="GO:0047621">
    <property type="term" value="F:acylpyruvate hydrolase activity"/>
    <property type="evidence" value="ECO:0007669"/>
    <property type="project" value="UniProtKB-EC"/>
</dbReference>
<dbReference type="EC" id="3.7.1.5" evidence="5"/>
<comment type="caution">
    <text evidence="4">The sequence shown here is derived from an EMBL/GenBank/DDBJ whole genome shotgun (WGS) entry which is preliminary data.</text>
</comment>
<proteinExistence type="inferred from homology"/>